<protein>
    <submittedName>
        <fullName evidence="1">Uncharacterized protein</fullName>
    </submittedName>
</protein>
<dbReference type="RefSeq" id="WP_048454126.1">
    <property type="nucleotide sequence ID" value="NZ_LABZ01000255.1"/>
</dbReference>
<dbReference type="OrthoDB" id="9793058at2"/>
<comment type="caution">
    <text evidence="1">The sequence shown here is derived from an EMBL/GenBank/DDBJ whole genome shotgun (WGS) entry which is preliminary data.</text>
</comment>
<name>A0A0J6SBX6_9HYPH</name>
<dbReference type="PATRIC" id="fig|1187852.3.peg.3725"/>
<proteinExistence type="predicted"/>
<sequence length="96" mass="10224">MPVSGVRDRAATSGSPAHDFILRACSGKIDDSCLETSRPVLTPHLRTRSRADLNKSPGQSVARIVNGVPVDAAGAPVATTNVADAFHVRMRVQRDF</sequence>
<organism evidence="1 2">
    <name type="scientific">Methylobacterium tarhaniae</name>
    <dbReference type="NCBI Taxonomy" id="1187852"/>
    <lineage>
        <taxon>Bacteria</taxon>
        <taxon>Pseudomonadati</taxon>
        <taxon>Pseudomonadota</taxon>
        <taxon>Alphaproteobacteria</taxon>
        <taxon>Hyphomicrobiales</taxon>
        <taxon>Methylobacteriaceae</taxon>
        <taxon>Methylobacterium</taxon>
    </lineage>
</organism>
<evidence type="ECO:0000313" key="1">
    <source>
        <dbReference type="EMBL" id="KMO31149.1"/>
    </source>
</evidence>
<gene>
    <name evidence="1" type="ORF">VQ03_27680</name>
</gene>
<keyword evidence="2" id="KW-1185">Reference proteome</keyword>
<reference evidence="1 2" key="1">
    <citation type="submission" date="2015-03" db="EMBL/GenBank/DDBJ databases">
        <title>Genome sequencing of Methylobacterium tarhaniae DSM 25844.</title>
        <authorList>
            <person name="Chaudhry V."/>
            <person name="Patil P.B."/>
        </authorList>
    </citation>
    <scope>NUCLEOTIDE SEQUENCE [LARGE SCALE GENOMIC DNA]</scope>
    <source>
        <strain evidence="1 2">DSM 25844</strain>
    </source>
</reference>
<evidence type="ECO:0000313" key="2">
    <source>
        <dbReference type="Proteomes" id="UP000036449"/>
    </source>
</evidence>
<dbReference type="EMBL" id="LABZ01000255">
    <property type="protein sequence ID" value="KMO31149.1"/>
    <property type="molecule type" value="Genomic_DNA"/>
</dbReference>
<dbReference type="AlphaFoldDB" id="A0A0J6SBX6"/>
<accession>A0A0J6SBX6</accession>
<dbReference type="Proteomes" id="UP000036449">
    <property type="component" value="Unassembled WGS sequence"/>
</dbReference>